<sequence length="176" mass="20359">MRIFKLFFVNNFIPNFIHTNFYMTQFLTGHDPSTIHRVHVITHPYKIQVIFPGLNWTGLSSSLLHQKRTESSSHHELTIICCQQNDALIASNIPGKVNQVIEMIRRNFEINIDNSKTYIGIEYDYDRKSGKIKSSQSKYLQEKLKLFGMQECKPTSTPIARGSDTFSESLRIGYLN</sequence>
<evidence type="ECO:0000313" key="1">
    <source>
        <dbReference type="EMBL" id="KAF7495240.1"/>
    </source>
</evidence>
<accession>A0A834VGT1</accession>
<reference evidence="1" key="2">
    <citation type="submission" date="2020-01" db="EMBL/GenBank/DDBJ databases">
        <authorList>
            <person name="Korhonen P.K.K."/>
            <person name="Guangxu M.G."/>
            <person name="Wang T.W."/>
            <person name="Stroehlein A.J.S."/>
            <person name="Young N.D."/>
            <person name="Ang C.-S.A."/>
            <person name="Fernando D.W.F."/>
            <person name="Lu H.L."/>
            <person name="Taylor S.T."/>
            <person name="Ehtesham M.E.M."/>
            <person name="Najaraj S.H.N."/>
            <person name="Harsha G.H.G."/>
            <person name="Madugundu A.M."/>
            <person name="Renuse S.R."/>
            <person name="Holt D.H."/>
            <person name="Pandey A.P."/>
            <person name="Papenfuss A.P."/>
            <person name="Gasser R.B.G."/>
            <person name="Fischer K.F."/>
        </authorList>
    </citation>
    <scope>NUCLEOTIDE SEQUENCE</scope>
    <source>
        <strain evidence="1">SSS_KF_BRIS2020</strain>
    </source>
</reference>
<dbReference type="OrthoDB" id="8049142at2759"/>
<evidence type="ECO:0000313" key="2">
    <source>
        <dbReference type="EnsemblMetazoa" id="KAF7495240.1"/>
    </source>
</evidence>
<protein>
    <recommendedName>
        <fullName evidence="4">Reverse transcriptase Ty1/copia-type domain-containing protein</fullName>
    </recommendedName>
</protein>
<dbReference type="AlphaFoldDB" id="A0A834VGT1"/>
<evidence type="ECO:0008006" key="4">
    <source>
        <dbReference type="Google" id="ProtNLM"/>
    </source>
</evidence>
<name>A0A834VGT1_SARSC</name>
<reference evidence="3" key="1">
    <citation type="journal article" date="2020" name="PLoS Negl. Trop. Dis.">
        <title>High-quality nuclear genome for Sarcoptes scabiei-A critical resource for a neglected parasite.</title>
        <authorList>
            <person name="Korhonen P.K."/>
            <person name="Gasser R.B."/>
            <person name="Ma G."/>
            <person name="Wang T."/>
            <person name="Stroehlein A.J."/>
            <person name="Young N.D."/>
            <person name="Ang C.S."/>
            <person name="Fernando D.D."/>
            <person name="Lu H.C."/>
            <person name="Taylor S."/>
            <person name="Reynolds S.L."/>
            <person name="Mofiz E."/>
            <person name="Najaraj S.H."/>
            <person name="Gowda H."/>
            <person name="Madugundu A."/>
            <person name="Renuse S."/>
            <person name="Holt D."/>
            <person name="Pandey A."/>
            <person name="Papenfuss A.T."/>
            <person name="Fischer K."/>
        </authorList>
    </citation>
    <scope>NUCLEOTIDE SEQUENCE [LARGE SCALE GENOMIC DNA]</scope>
</reference>
<reference evidence="2" key="3">
    <citation type="submission" date="2022-06" db="UniProtKB">
        <authorList>
            <consortium name="EnsemblMetazoa"/>
        </authorList>
    </citation>
    <scope>IDENTIFICATION</scope>
</reference>
<organism evidence="1">
    <name type="scientific">Sarcoptes scabiei</name>
    <name type="common">Itch mite</name>
    <name type="synonym">Acarus scabiei</name>
    <dbReference type="NCBI Taxonomy" id="52283"/>
    <lineage>
        <taxon>Eukaryota</taxon>
        <taxon>Metazoa</taxon>
        <taxon>Ecdysozoa</taxon>
        <taxon>Arthropoda</taxon>
        <taxon>Chelicerata</taxon>
        <taxon>Arachnida</taxon>
        <taxon>Acari</taxon>
        <taxon>Acariformes</taxon>
        <taxon>Sarcoptiformes</taxon>
        <taxon>Astigmata</taxon>
        <taxon>Psoroptidia</taxon>
        <taxon>Sarcoptoidea</taxon>
        <taxon>Sarcoptidae</taxon>
        <taxon>Sarcoptinae</taxon>
        <taxon>Sarcoptes</taxon>
    </lineage>
</organism>
<dbReference type="EnsemblMetazoa" id="SSS_4799s_mrna">
    <property type="protein sequence ID" value="KAF7495240.1"/>
    <property type="gene ID" value="SSS_4799"/>
</dbReference>
<dbReference type="EMBL" id="WVUK01000049">
    <property type="protein sequence ID" value="KAF7495240.1"/>
    <property type="molecule type" value="Genomic_DNA"/>
</dbReference>
<gene>
    <name evidence="1" type="ORF">SSS_4799</name>
</gene>
<dbReference type="Proteomes" id="UP000070412">
    <property type="component" value="Unassembled WGS sequence"/>
</dbReference>
<evidence type="ECO:0000313" key="3">
    <source>
        <dbReference type="Proteomes" id="UP000070412"/>
    </source>
</evidence>
<proteinExistence type="predicted"/>
<keyword evidence="3" id="KW-1185">Reference proteome</keyword>